<protein>
    <submittedName>
        <fullName evidence="1">Uncharacterized protein</fullName>
    </submittedName>
</protein>
<accession>A0A0S2IU57</accession>
<organism evidence="1">
    <name type="scientific">Leptospira borgpetersenii serovar Ballum</name>
    <dbReference type="NCBI Taxonomy" id="280505"/>
    <lineage>
        <taxon>Bacteria</taxon>
        <taxon>Pseudomonadati</taxon>
        <taxon>Spirochaetota</taxon>
        <taxon>Spirochaetia</taxon>
        <taxon>Leptospirales</taxon>
        <taxon>Leptospiraceae</taxon>
        <taxon>Leptospira</taxon>
    </lineage>
</organism>
<evidence type="ECO:0000313" key="2">
    <source>
        <dbReference type="Proteomes" id="UP000058857"/>
    </source>
</evidence>
<evidence type="ECO:0000313" key="1">
    <source>
        <dbReference type="EMBL" id="ALO27172.1"/>
    </source>
</evidence>
<dbReference type="AlphaFoldDB" id="A0A0S2IU57"/>
<dbReference type="EMBL" id="CP012029">
    <property type="protein sequence ID" value="ALO27172.1"/>
    <property type="molecule type" value="Genomic_DNA"/>
</dbReference>
<proteinExistence type="predicted"/>
<dbReference type="PATRIC" id="fig|280505.15.peg.2889"/>
<sequence>MYILFLPAAIAFYKTVGRVRTFRNRNGLWENSFLKPTNCGKFAIIKALIICTDKL</sequence>
<dbReference type="Proteomes" id="UP000058857">
    <property type="component" value="Chromosome 1"/>
</dbReference>
<gene>
    <name evidence="1" type="ORF">LBBP_02961</name>
</gene>
<name>A0A0S2IU57_LEPBO</name>
<reference evidence="1 2" key="1">
    <citation type="journal article" date="2015" name="PLoS Negl. Trop. Dis.">
        <title>Distribution of Plasmids in Distinct Leptospira Pathogenic Species.</title>
        <authorList>
            <person name="Wang Y."/>
            <person name="Zhuang X."/>
            <person name="Zhong Y."/>
            <person name="Zhang C."/>
            <person name="Zhang Y."/>
            <person name="Zeng L."/>
            <person name="Zhu Y."/>
            <person name="He P."/>
            <person name="Dong K."/>
            <person name="Pal U."/>
            <person name="Guo X."/>
            <person name="Qin J."/>
        </authorList>
    </citation>
    <scope>NUCLEOTIDE SEQUENCE [LARGE SCALE GENOMIC DNA]</scope>
    <source>
        <strain evidence="1 2">56604</strain>
    </source>
</reference>